<dbReference type="Proteomes" id="UP001165269">
    <property type="component" value="Unassembled WGS sequence"/>
</dbReference>
<protein>
    <submittedName>
        <fullName evidence="1">Uncharacterized protein</fullName>
    </submittedName>
</protein>
<comment type="caution">
    <text evidence="1">The sequence shown here is derived from an EMBL/GenBank/DDBJ whole genome shotgun (WGS) entry which is preliminary data.</text>
</comment>
<accession>A0ABS9YPG5</accession>
<name>A0ABS9YPG5_9ACTN</name>
<organism evidence="1 2">
    <name type="scientific">Streptomyces cylindrosporus</name>
    <dbReference type="NCBI Taxonomy" id="2927583"/>
    <lineage>
        <taxon>Bacteria</taxon>
        <taxon>Bacillati</taxon>
        <taxon>Actinomycetota</taxon>
        <taxon>Actinomycetes</taxon>
        <taxon>Kitasatosporales</taxon>
        <taxon>Streptomycetaceae</taxon>
        <taxon>Streptomyces</taxon>
    </lineage>
</organism>
<reference evidence="1" key="1">
    <citation type="submission" date="2022-03" db="EMBL/GenBank/DDBJ databases">
        <title>Streptomyces 7R015 and 7R016 isolated from Barleria lupulina in Thailand.</title>
        <authorList>
            <person name="Kanchanasin P."/>
            <person name="Phongsopitanun W."/>
            <person name="Tanasupawat S."/>
        </authorList>
    </citation>
    <scope>NUCLEOTIDE SEQUENCE</scope>
    <source>
        <strain evidence="1">7R015</strain>
    </source>
</reference>
<dbReference type="RefSeq" id="WP_242778880.1">
    <property type="nucleotide sequence ID" value="NZ_JALDAY010000024.1"/>
</dbReference>
<gene>
    <name evidence="1" type="ORF">MQP27_49670</name>
</gene>
<dbReference type="EMBL" id="JALDAY010000024">
    <property type="protein sequence ID" value="MCI3279162.1"/>
    <property type="molecule type" value="Genomic_DNA"/>
</dbReference>
<evidence type="ECO:0000313" key="1">
    <source>
        <dbReference type="EMBL" id="MCI3279162.1"/>
    </source>
</evidence>
<proteinExistence type="predicted"/>
<keyword evidence="2" id="KW-1185">Reference proteome</keyword>
<sequence length="288" mass="32578">MTVYALKHPDGRWLYHLPKPDADDFRHESVAGAFADGQPMEKLHSDWWAAAGEAAELKVATKPRQKTTDYRLTDADTESVKYPATLTVAEWNERREYDDNMWQLYKAVREDLPPVEYVYDEPVMVLEGRQPPGPDEPQWVARLPHALTERPEYKHLFPGHIPGFAEHLMDVFKAMPRVQHVFHNYQGRVGVYVALNIPFDPPQTVWQANIGRGGKKLKSGRNVPQTVYRTVNLPIPDNVAAVTYEQALTVWEEQAAFWTSVVESTQVAACGACGGTGHVTHGSEEYAR</sequence>
<evidence type="ECO:0000313" key="2">
    <source>
        <dbReference type="Proteomes" id="UP001165269"/>
    </source>
</evidence>